<keyword evidence="1" id="KW-0472">Membrane</keyword>
<reference evidence="2 3" key="1">
    <citation type="submission" date="2016-11" db="EMBL/GenBank/DDBJ databases">
        <authorList>
            <person name="Jaros S."/>
            <person name="Januszkiewicz K."/>
            <person name="Wedrychowicz H."/>
        </authorList>
    </citation>
    <scope>NUCLEOTIDE SEQUENCE [LARGE SCALE GENOMIC DNA]</scope>
    <source>
        <strain evidence="2 3">DSM 15692</strain>
    </source>
</reference>
<protein>
    <recommendedName>
        <fullName evidence="4">Zn-finger containing protein</fullName>
    </recommendedName>
</protein>
<dbReference type="RefSeq" id="WP_073296930.1">
    <property type="nucleotide sequence ID" value="NZ_FQUF01000011.1"/>
</dbReference>
<accession>A0A1M4VAL8</accession>
<name>A0A1M4VAL8_9LACT</name>
<dbReference type="AlphaFoldDB" id="A0A1M4VAL8"/>
<dbReference type="OrthoDB" id="3174166at2"/>
<dbReference type="Proteomes" id="UP000184128">
    <property type="component" value="Unassembled WGS sequence"/>
</dbReference>
<gene>
    <name evidence="2" type="ORF">SAMN02745249_00860</name>
</gene>
<evidence type="ECO:0008006" key="4">
    <source>
        <dbReference type="Google" id="ProtNLM"/>
    </source>
</evidence>
<evidence type="ECO:0000256" key="1">
    <source>
        <dbReference type="SAM" id="Phobius"/>
    </source>
</evidence>
<sequence>MFNKLKWKLTRFMYGRYGVDQLYIASALLFIVLQVVQLFVRNSFLSVLIFGLVIWTFYRAFSKNIYARQKENQTFLKFIRAAKSKGKLFGRRMRDIGSYRYRKCSACHTTLRLPRKRGQHKARCPKCGHLLEVKIWV</sequence>
<keyword evidence="3" id="KW-1185">Reference proteome</keyword>
<proteinExistence type="predicted"/>
<evidence type="ECO:0000313" key="3">
    <source>
        <dbReference type="Proteomes" id="UP000184128"/>
    </source>
</evidence>
<evidence type="ECO:0000313" key="2">
    <source>
        <dbReference type="EMBL" id="SHE66035.1"/>
    </source>
</evidence>
<organism evidence="2 3">
    <name type="scientific">Atopostipes suicloacalis DSM 15692</name>
    <dbReference type="NCBI Taxonomy" id="1121025"/>
    <lineage>
        <taxon>Bacteria</taxon>
        <taxon>Bacillati</taxon>
        <taxon>Bacillota</taxon>
        <taxon>Bacilli</taxon>
        <taxon>Lactobacillales</taxon>
        <taxon>Carnobacteriaceae</taxon>
        <taxon>Atopostipes</taxon>
    </lineage>
</organism>
<keyword evidence="1" id="KW-1133">Transmembrane helix</keyword>
<dbReference type="STRING" id="1121025.SAMN02745249_00860"/>
<feature type="transmembrane region" description="Helical" evidence="1">
    <location>
        <begin position="21"/>
        <end position="38"/>
    </location>
</feature>
<feature type="transmembrane region" description="Helical" evidence="1">
    <location>
        <begin position="44"/>
        <end position="61"/>
    </location>
</feature>
<dbReference type="EMBL" id="FQUF01000011">
    <property type="protein sequence ID" value="SHE66035.1"/>
    <property type="molecule type" value="Genomic_DNA"/>
</dbReference>
<keyword evidence="1" id="KW-0812">Transmembrane</keyword>